<dbReference type="PROSITE" id="PS51371">
    <property type="entry name" value="CBS"/>
    <property type="match status" value="2"/>
</dbReference>
<evidence type="ECO:0000259" key="3">
    <source>
        <dbReference type="PROSITE" id="PS51371"/>
    </source>
</evidence>
<feature type="domain" description="CBS" evidence="3">
    <location>
        <begin position="71"/>
        <end position="128"/>
    </location>
</feature>
<dbReference type="eggNOG" id="COG0517">
    <property type="taxonomic scope" value="Bacteria"/>
</dbReference>
<dbReference type="Proteomes" id="UP000005952">
    <property type="component" value="Chromosome"/>
</dbReference>
<protein>
    <recommendedName>
        <fullName evidence="3">CBS domain-containing protein</fullName>
    </recommendedName>
</protein>
<dbReference type="PANTHER" id="PTHR43080">
    <property type="entry name" value="CBS DOMAIN-CONTAINING PROTEIN CBSX3, MITOCHONDRIAL"/>
    <property type="match status" value="1"/>
</dbReference>
<proteinExistence type="predicted"/>
<dbReference type="HOGENOM" id="CLU_040681_12_0_5"/>
<dbReference type="InterPro" id="IPR051257">
    <property type="entry name" value="Diverse_CBS-Domain"/>
</dbReference>
<dbReference type="PANTHER" id="PTHR43080:SF2">
    <property type="entry name" value="CBS DOMAIN-CONTAINING PROTEIN"/>
    <property type="match status" value="1"/>
</dbReference>
<dbReference type="Pfam" id="PF00571">
    <property type="entry name" value="CBS"/>
    <property type="match status" value="2"/>
</dbReference>
<name>N0B7S8_9HYPH</name>
<dbReference type="SMART" id="SM00116">
    <property type="entry name" value="CBS"/>
    <property type="match status" value="2"/>
</dbReference>
<dbReference type="InterPro" id="IPR000644">
    <property type="entry name" value="CBS_dom"/>
</dbReference>
<dbReference type="EMBL" id="CP005587">
    <property type="protein sequence ID" value="AGK58317.1"/>
    <property type="molecule type" value="Genomic_DNA"/>
</dbReference>
<reference evidence="4 5" key="1">
    <citation type="journal article" date="2013" name="Genome Announc.">
        <title>Genome sequences for three denitrifying bacterial strains isolated from a uranium- and nitrate-contaminated subsurface environment.</title>
        <authorList>
            <person name="Venkatramanan R."/>
            <person name="Prakash O."/>
            <person name="Woyke T."/>
            <person name="Chain P."/>
            <person name="Goodwin L.A."/>
            <person name="Watson D."/>
            <person name="Brooks S."/>
            <person name="Kostka J.E."/>
            <person name="Green S.J."/>
        </authorList>
    </citation>
    <scope>NUCLEOTIDE SEQUENCE [LARGE SCALE GENOMIC DNA]</scope>
    <source>
        <strain evidence="4 5">1NES1</strain>
    </source>
</reference>
<evidence type="ECO:0000256" key="1">
    <source>
        <dbReference type="ARBA" id="ARBA00023122"/>
    </source>
</evidence>
<dbReference type="Gene3D" id="3.10.580.10">
    <property type="entry name" value="CBS-domain"/>
    <property type="match status" value="1"/>
</dbReference>
<dbReference type="OrthoDB" id="9808528at2"/>
<evidence type="ECO:0000256" key="2">
    <source>
        <dbReference type="PROSITE-ProRule" id="PRU00703"/>
    </source>
</evidence>
<gene>
    <name evidence="4" type="ORF">HYPDE_33223</name>
</gene>
<sequence length="150" mass="15992">MQVREVMTQDVPLISPFDTIGEAAKLMYKLDAGCLPVAEDDRLVGIITDRDIAVRAIAAGRGPETPVGAVMSNGVCYCFEDQDLDEIAANMADIQVRRLPVMDRDKRLVGILSLGDIAASRDVGGVALSGIVVPSSQHNQSDAGGLYYTL</sequence>
<evidence type="ECO:0000313" key="5">
    <source>
        <dbReference type="Proteomes" id="UP000005952"/>
    </source>
</evidence>
<dbReference type="RefSeq" id="WP_015598342.1">
    <property type="nucleotide sequence ID" value="NC_021172.1"/>
</dbReference>
<dbReference type="SUPFAM" id="SSF54631">
    <property type="entry name" value="CBS-domain pair"/>
    <property type="match status" value="1"/>
</dbReference>
<dbReference type="CDD" id="cd04622">
    <property type="entry name" value="CBS_pair_HRP1_like"/>
    <property type="match status" value="1"/>
</dbReference>
<keyword evidence="1 2" id="KW-0129">CBS domain</keyword>
<dbReference type="InterPro" id="IPR046342">
    <property type="entry name" value="CBS_dom_sf"/>
</dbReference>
<feature type="domain" description="CBS" evidence="3">
    <location>
        <begin position="7"/>
        <end position="64"/>
    </location>
</feature>
<dbReference type="STRING" id="670307.HYPDE_33223"/>
<organism evidence="4 5">
    <name type="scientific">Hyphomicrobium denitrificans 1NES1</name>
    <dbReference type="NCBI Taxonomy" id="670307"/>
    <lineage>
        <taxon>Bacteria</taxon>
        <taxon>Pseudomonadati</taxon>
        <taxon>Pseudomonadota</taxon>
        <taxon>Alphaproteobacteria</taxon>
        <taxon>Hyphomicrobiales</taxon>
        <taxon>Hyphomicrobiaceae</taxon>
        <taxon>Hyphomicrobium</taxon>
    </lineage>
</organism>
<evidence type="ECO:0000313" key="4">
    <source>
        <dbReference type="EMBL" id="AGK58317.1"/>
    </source>
</evidence>
<dbReference type="KEGG" id="hdt:HYPDE_33223"/>
<accession>N0B7S8</accession>
<dbReference type="AlphaFoldDB" id="N0B7S8"/>
<keyword evidence="5" id="KW-1185">Reference proteome</keyword>